<keyword evidence="1" id="KW-1133">Transmembrane helix</keyword>
<sequence>LSEKAYMKFAERIFKYDPCSLLGTSAVSLQWDLGGKPKDCEDLYYCRSMRSRWWFLALSACEDENVENKTSGLYVEYQLFMTNGEPSEVLRYQFSDDEWLILPTDILFLLLQCGLLIFVGQLSFRRLYHNTYRISTQSILLDVCGLSMMVIAYGAYALDGIGFPFLKGFAQMFFIFMILLLSRGQNVTKMKLSKVCHPEIRLIEVVSSIRVGLSYLLRGYSGFDPALVYFQSESIPGFLLAGWRIVAYIFFATNSYLTQRAYPGKKKFYFTFVTLLTPWFWASPIVLFIAIYVLDNWVRDGVTNIVDNCVISYGYIVFLYISWPSHANANFPFHIRTTQIDVSFDPQNAYVSVCYYSYSVPVDFQGILSRSEWE</sequence>
<organism evidence="3">
    <name type="scientific">Haemonchus placei</name>
    <name type="common">Barber's pole worm</name>
    <dbReference type="NCBI Taxonomy" id="6290"/>
    <lineage>
        <taxon>Eukaryota</taxon>
        <taxon>Metazoa</taxon>
        <taxon>Ecdysozoa</taxon>
        <taxon>Nematoda</taxon>
        <taxon>Chromadorea</taxon>
        <taxon>Rhabditida</taxon>
        <taxon>Rhabditina</taxon>
        <taxon>Rhabditomorpha</taxon>
        <taxon>Strongyloidea</taxon>
        <taxon>Trichostrongylidae</taxon>
        <taxon>Haemonchus</taxon>
    </lineage>
</organism>
<reference evidence="3" key="1">
    <citation type="submission" date="2016-04" db="UniProtKB">
        <authorList>
            <consortium name="WormBaseParasite"/>
        </authorList>
    </citation>
    <scope>IDENTIFICATION</scope>
</reference>
<feature type="transmembrane region" description="Helical" evidence="1">
    <location>
        <begin position="99"/>
        <end position="119"/>
    </location>
</feature>
<proteinExistence type="predicted"/>
<dbReference type="WBParaSite" id="HPLM_0000616101-mRNA-1">
    <property type="protein sequence ID" value="HPLM_0000616101-mRNA-1"/>
    <property type="gene ID" value="HPLM_0000616101"/>
</dbReference>
<feature type="transmembrane region" description="Helical" evidence="1">
    <location>
        <begin position="235"/>
        <end position="257"/>
    </location>
</feature>
<dbReference type="InterPro" id="IPR047831">
    <property type="entry name" value="GPR180/TMEM145"/>
</dbReference>
<feature type="domain" description="GPR180/TMEM145 transmembrane" evidence="2">
    <location>
        <begin position="108"/>
        <end position="318"/>
    </location>
</feature>
<dbReference type="GO" id="GO:0007186">
    <property type="term" value="P:G protein-coupled receptor signaling pathway"/>
    <property type="evidence" value="ECO:0007669"/>
    <property type="project" value="InterPro"/>
</dbReference>
<dbReference type="GO" id="GO:0019236">
    <property type="term" value="P:response to pheromone"/>
    <property type="evidence" value="ECO:0007669"/>
    <property type="project" value="InterPro"/>
</dbReference>
<keyword evidence="1" id="KW-0812">Transmembrane</keyword>
<dbReference type="Pfam" id="PF10192">
    <property type="entry name" value="GPR180-TMEM145_TM"/>
    <property type="match status" value="1"/>
</dbReference>
<evidence type="ECO:0000259" key="2">
    <source>
        <dbReference type="Pfam" id="PF10192"/>
    </source>
</evidence>
<dbReference type="PANTHER" id="PTHR23252:SF24">
    <property type="entry name" value="TRANSMEMBRANE PROTEIN 145"/>
    <property type="match status" value="1"/>
</dbReference>
<dbReference type="OMA" id="VEYELFM"/>
<protein>
    <submittedName>
        <fullName evidence="3">GpcrRhopsn4 domain-containing protein</fullName>
    </submittedName>
</protein>
<dbReference type="PANTHER" id="PTHR23252">
    <property type="entry name" value="INTIMAL THICKNESS RECEPTOR-RELATED"/>
    <property type="match status" value="1"/>
</dbReference>
<feature type="transmembrane region" description="Helical" evidence="1">
    <location>
        <begin position="139"/>
        <end position="158"/>
    </location>
</feature>
<dbReference type="InterPro" id="IPR019336">
    <property type="entry name" value="GPR180/TMEM145_TM"/>
</dbReference>
<evidence type="ECO:0000256" key="1">
    <source>
        <dbReference type="SAM" id="Phobius"/>
    </source>
</evidence>
<keyword evidence="1" id="KW-0472">Membrane</keyword>
<dbReference type="AlphaFoldDB" id="A0A0N4W7N8"/>
<evidence type="ECO:0000313" key="3">
    <source>
        <dbReference type="WBParaSite" id="HPLM_0000616101-mRNA-1"/>
    </source>
</evidence>
<feature type="transmembrane region" description="Helical" evidence="1">
    <location>
        <begin position="305"/>
        <end position="323"/>
    </location>
</feature>
<accession>A0A0N4W7N8</accession>
<name>A0A0N4W7N8_HAEPC</name>
<feature type="transmembrane region" description="Helical" evidence="1">
    <location>
        <begin position="269"/>
        <end position="293"/>
    </location>
</feature>
<feature type="transmembrane region" description="Helical" evidence="1">
    <location>
        <begin position="164"/>
        <end position="181"/>
    </location>
</feature>